<gene>
    <name evidence="1" type="ORF">Pan216_39240</name>
</gene>
<reference evidence="1 2" key="1">
    <citation type="submission" date="2019-02" db="EMBL/GenBank/DDBJ databases">
        <title>Deep-cultivation of Planctomycetes and their phenomic and genomic characterization uncovers novel biology.</title>
        <authorList>
            <person name="Wiegand S."/>
            <person name="Jogler M."/>
            <person name="Boedeker C."/>
            <person name="Pinto D."/>
            <person name="Vollmers J."/>
            <person name="Rivas-Marin E."/>
            <person name="Kohn T."/>
            <person name="Peeters S.H."/>
            <person name="Heuer A."/>
            <person name="Rast P."/>
            <person name="Oberbeckmann S."/>
            <person name="Bunk B."/>
            <person name="Jeske O."/>
            <person name="Meyerdierks A."/>
            <person name="Storesund J.E."/>
            <person name="Kallscheuer N."/>
            <person name="Luecker S."/>
            <person name="Lage O.M."/>
            <person name="Pohl T."/>
            <person name="Merkel B.J."/>
            <person name="Hornburger P."/>
            <person name="Mueller R.-W."/>
            <person name="Bruemmer F."/>
            <person name="Labrenz M."/>
            <person name="Spormann A.M."/>
            <person name="Op den Camp H."/>
            <person name="Overmann J."/>
            <person name="Amann R."/>
            <person name="Jetten M.S.M."/>
            <person name="Mascher T."/>
            <person name="Medema M.H."/>
            <person name="Devos D.P."/>
            <person name="Kaster A.-K."/>
            <person name="Ovreas L."/>
            <person name="Rohde M."/>
            <person name="Galperin M.Y."/>
            <person name="Jogler C."/>
        </authorList>
    </citation>
    <scope>NUCLEOTIDE SEQUENCE [LARGE SCALE GENOMIC DNA]</scope>
    <source>
        <strain evidence="1 2">Pan216</strain>
    </source>
</reference>
<keyword evidence="2" id="KW-1185">Reference proteome</keyword>
<dbReference type="Proteomes" id="UP000317093">
    <property type="component" value="Chromosome"/>
</dbReference>
<evidence type="ECO:0000313" key="2">
    <source>
        <dbReference type="Proteomes" id="UP000317093"/>
    </source>
</evidence>
<accession>A0A518B7U5</accession>
<organism evidence="1 2">
    <name type="scientific">Kolteria novifilia</name>
    <dbReference type="NCBI Taxonomy" id="2527975"/>
    <lineage>
        <taxon>Bacteria</taxon>
        <taxon>Pseudomonadati</taxon>
        <taxon>Planctomycetota</taxon>
        <taxon>Planctomycetia</taxon>
        <taxon>Kolteriales</taxon>
        <taxon>Kolteriaceae</taxon>
        <taxon>Kolteria</taxon>
    </lineage>
</organism>
<sequence>MMVVRLEMTQSMIAREVCQEFAGGQIVVEKS</sequence>
<dbReference type="EMBL" id="CP036279">
    <property type="protein sequence ID" value="QDU63049.1"/>
    <property type="molecule type" value="Genomic_DNA"/>
</dbReference>
<evidence type="ECO:0000313" key="1">
    <source>
        <dbReference type="EMBL" id="QDU63049.1"/>
    </source>
</evidence>
<dbReference type="AlphaFoldDB" id="A0A518B7U5"/>
<dbReference type="KEGG" id="knv:Pan216_39240"/>
<proteinExistence type="predicted"/>
<name>A0A518B7U5_9BACT</name>
<protein>
    <submittedName>
        <fullName evidence="1">Uncharacterized protein</fullName>
    </submittedName>
</protein>